<keyword evidence="3 6" id="KW-0808">Transferase</keyword>
<dbReference type="InterPro" id="IPR036890">
    <property type="entry name" value="HATPase_C_sf"/>
</dbReference>
<feature type="domain" description="Histidine kinase" evidence="5">
    <location>
        <begin position="1"/>
        <end position="106"/>
    </location>
</feature>
<evidence type="ECO:0000256" key="4">
    <source>
        <dbReference type="ARBA" id="ARBA00023012"/>
    </source>
</evidence>
<dbReference type="RefSeq" id="WP_134114425.1">
    <property type="nucleotide sequence ID" value="NZ_SOEG01000002.1"/>
</dbReference>
<dbReference type="PANTHER" id="PTHR43065:SF29">
    <property type="entry name" value="SENSOR PROTEIN KINASE FLES"/>
    <property type="match status" value="1"/>
</dbReference>
<keyword evidence="7" id="KW-1185">Reference proteome</keyword>
<reference evidence="6 7" key="1">
    <citation type="submission" date="2019-03" db="EMBL/GenBank/DDBJ databases">
        <title>Subsurface microbial communities from deep shales in Ohio and West Virginia, USA.</title>
        <authorList>
            <person name="Wrighton K."/>
        </authorList>
    </citation>
    <scope>NUCLEOTIDE SEQUENCE [LARGE SCALE GENOMIC DNA]</scope>
    <source>
        <strain evidence="6 7">MSL 6dP</strain>
    </source>
</reference>
<dbReference type="GO" id="GO:0004673">
    <property type="term" value="F:protein histidine kinase activity"/>
    <property type="evidence" value="ECO:0007669"/>
    <property type="project" value="UniProtKB-EC"/>
</dbReference>
<dbReference type="PRINTS" id="PR00344">
    <property type="entry name" value="BCTRLSENSOR"/>
</dbReference>
<dbReference type="Gene3D" id="3.30.565.10">
    <property type="entry name" value="Histidine kinase-like ATPase, C-terminal domain"/>
    <property type="match status" value="1"/>
</dbReference>
<dbReference type="EC" id="2.7.13.3" evidence="2"/>
<dbReference type="STRING" id="926561.GCA_000379025_02041"/>
<proteinExistence type="predicted"/>
<dbReference type="Proteomes" id="UP000295832">
    <property type="component" value="Unassembled WGS sequence"/>
</dbReference>
<evidence type="ECO:0000256" key="2">
    <source>
        <dbReference type="ARBA" id="ARBA00012438"/>
    </source>
</evidence>
<dbReference type="InterPro" id="IPR003594">
    <property type="entry name" value="HATPase_dom"/>
</dbReference>
<dbReference type="GO" id="GO:0000160">
    <property type="term" value="P:phosphorelay signal transduction system"/>
    <property type="evidence" value="ECO:0007669"/>
    <property type="project" value="UniProtKB-KW"/>
</dbReference>
<dbReference type="PANTHER" id="PTHR43065">
    <property type="entry name" value="SENSOR HISTIDINE KINASE"/>
    <property type="match status" value="1"/>
</dbReference>
<dbReference type="PROSITE" id="PS50109">
    <property type="entry name" value="HIS_KIN"/>
    <property type="match status" value="1"/>
</dbReference>
<comment type="caution">
    <text evidence="6">The sequence shown here is derived from an EMBL/GenBank/DDBJ whole genome shotgun (WGS) entry which is preliminary data.</text>
</comment>
<dbReference type="InterPro" id="IPR005467">
    <property type="entry name" value="His_kinase_dom"/>
</dbReference>
<dbReference type="InterPro" id="IPR004358">
    <property type="entry name" value="Sig_transdc_His_kin-like_C"/>
</dbReference>
<sequence length="180" mass="20132">MRELSLHILDIIQNSISAKANLINLEIDEDLLNDRLVIKIKDNGSGMSKSLEQSVLDPFVTSRKTRKVGLGLPLFQAAAQRCEGDLKLDSTLGEGAEITVSFKHSHIDRAPLGDITGTLIAILSVNPEIDLVYKHYIGSKEFIFDTRLIKEEIDGININHPEVLLWIESYLAEGLEELRR</sequence>
<evidence type="ECO:0000256" key="3">
    <source>
        <dbReference type="ARBA" id="ARBA00022777"/>
    </source>
</evidence>
<keyword evidence="4" id="KW-0902">Two-component regulatory system</keyword>
<evidence type="ECO:0000259" key="5">
    <source>
        <dbReference type="PROSITE" id="PS50109"/>
    </source>
</evidence>
<evidence type="ECO:0000256" key="1">
    <source>
        <dbReference type="ARBA" id="ARBA00000085"/>
    </source>
</evidence>
<dbReference type="Pfam" id="PF02518">
    <property type="entry name" value="HATPase_c"/>
    <property type="match status" value="1"/>
</dbReference>
<accession>A0A4R8HKW1</accession>
<gene>
    <name evidence="6" type="ORF">C7959_10222</name>
</gene>
<dbReference type="EMBL" id="SOEG01000002">
    <property type="protein sequence ID" value="TDX58884.1"/>
    <property type="molecule type" value="Genomic_DNA"/>
</dbReference>
<dbReference type="AlphaFoldDB" id="A0A4R8HKW1"/>
<comment type="catalytic activity">
    <reaction evidence="1">
        <text>ATP + protein L-histidine = ADP + protein N-phospho-L-histidine.</text>
        <dbReference type="EC" id="2.7.13.3"/>
    </reaction>
</comment>
<dbReference type="SMART" id="SM00387">
    <property type="entry name" value="HATPase_c"/>
    <property type="match status" value="1"/>
</dbReference>
<keyword evidence="3 6" id="KW-0418">Kinase</keyword>
<name>A0A4R8HKW1_9FIRM</name>
<evidence type="ECO:0000313" key="6">
    <source>
        <dbReference type="EMBL" id="TDX58884.1"/>
    </source>
</evidence>
<dbReference type="SUPFAM" id="SSF55874">
    <property type="entry name" value="ATPase domain of HSP90 chaperone/DNA topoisomerase II/histidine kinase"/>
    <property type="match status" value="1"/>
</dbReference>
<evidence type="ECO:0000313" key="7">
    <source>
        <dbReference type="Proteomes" id="UP000295832"/>
    </source>
</evidence>
<protein>
    <recommendedName>
        <fullName evidence="2">histidine kinase</fullName>
        <ecNumber evidence="2">2.7.13.3</ecNumber>
    </recommendedName>
</protein>
<organism evidence="6 7">
    <name type="scientific">Orenia marismortui</name>
    <dbReference type="NCBI Taxonomy" id="46469"/>
    <lineage>
        <taxon>Bacteria</taxon>
        <taxon>Bacillati</taxon>
        <taxon>Bacillota</taxon>
        <taxon>Clostridia</taxon>
        <taxon>Halanaerobiales</taxon>
        <taxon>Halobacteroidaceae</taxon>
        <taxon>Orenia</taxon>
    </lineage>
</organism>